<dbReference type="Pfam" id="PF14487">
    <property type="entry name" value="DarT"/>
    <property type="match status" value="1"/>
</dbReference>
<keyword evidence="9" id="KW-1185">Reference proteome</keyword>
<dbReference type="EMBL" id="JABFUC010000016">
    <property type="protein sequence ID" value="MCG6659473.1"/>
    <property type="molecule type" value="Genomic_DNA"/>
</dbReference>
<evidence type="ECO:0000256" key="3">
    <source>
        <dbReference type="ARBA" id="ARBA00022679"/>
    </source>
</evidence>
<evidence type="ECO:0000256" key="1">
    <source>
        <dbReference type="ARBA" id="ARBA00022649"/>
    </source>
</evidence>
<sequence>MVARYPTSTTLTGQSNCRSIKRELIEKRTARTVPIPPGGALSDYVPFYFTPSSMMLYNIVTGHGVKQQRREDIVVLVSSLPHLQQLGVPFVFTDRHAYLANAEFSSQMEDLAEFVPWRLLQAKDFKRDLENPDKTDRYQAEALLHHHLPASALLGIGTYTDEVRVAVEAQVAAHHLPLKVVTRPNWFFR</sequence>
<dbReference type="Proteomes" id="UP000814385">
    <property type="component" value="Unassembled WGS sequence"/>
</dbReference>
<evidence type="ECO:0000256" key="6">
    <source>
        <dbReference type="PROSITE-ProRule" id="PRU01362"/>
    </source>
</evidence>
<name>A0ABS9PCI5_9GAMM</name>
<organism evidence="8 9">
    <name type="scientific">Billgrantia campisalis</name>
    <dbReference type="NCBI Taxonomy" id="74661"/>
    <lineage>
        <taxon>Bacteria</taxon>
        <taxon>Pseudomonadati</taxon>
        <taxon>Pseudomonadota</taxon>
        <taxon>Gammaproteobacteria</taxon>
        <taxon>Oceanospirillales</taxon>
        <taxon>Halomonadaceae</taxon>
        <taxon>Billgrantia</taxon>
    </lineage>
</organism>
<protein>
    <submittedName>
        <fullName evidence="8">DUF4433 domain-containing protein</fullName>
    </submittedName>
</protein>
<dbReference type="InterPro" id="IPR029494">
    <property type="entry name" value="DarT"/>
</dbReference>
<keyword evidence="5 6" id="KW-0238">DNA-binding</keyword>
<feature type="domain" description="DarT" evidence="7">
    <location>
        <begin position="1"/>
        <end position="188"/>
    </location>
</feature>
<evidence type="ECO:0000313" key="8">
    <source>
        <dbReference type="EMBL" id="MCG6659473.1"/>
    </source>
</evidence>
<dbReference type="PROSITE" id="PS52018">
    <property type="entry name" value="DART"/>
    <property type="match status" value="1"/>
</dbReference>
<comment type="caution">
    <text evidence="6">Lacks conserved residue(s) required for the propagation of feature annotation.</text>
</comment>
<keyword evidence="3" id="KW-0808">Transferase</keyword>
<comment type="similarity">
    <text evidence="6">Belongs to the DarT ADP-ribosyltransferase family.</text>
</comment>
<keyword evidence="2" id="KW-0328">Glycosyltransferase</keyword>
<evidence type="ECO:0000256" key="4">
    <source>
        <dbReference type="ARBA" id="ARBA00022695"/>
    </source>
</evidence>
<keyword evidence="1 6" id="KW-1277">Toxin-antitoxin system</keyword>
<evidence type="ECO:0000256" key="2">
    <source>
        <dbReference type="ARBA" id="ARBA00022676"/>
    </source>
</evidence>
<proteinExistence type="inferred from homology"/>
<comment type="caution">
    <text evidence="8">The sequence shown here is derived from an EMBL/GenBank/DDBJ whole genome shotgun (WGS) entry which is preliminary data.</text>
</comment>
<evidence type="ECO:0000256" key="5">
    <source>
        <dbReference type="ARBA" id="ARBA00023125"/>
    </source>
</evidence>
<evidence type="ECO:0000259" key="7">
    <source>
        <dbReference type="PROSITE" id="PS52018"/>
    </source>
</evidence>
<accession>A0ABS9PCI5</accession>
<evidence type="ECO:0000313" key="9">
    <source>
        <dbReference type="Proteomes" id="UP000814385"/>
    </source>
</evidence>
<keyword evidence="4" id="KW-0548">Nucleotidyltransferase</keyword>
<gene>
    <name evidence="8" type="ORF">HOP52_17100</name>
</gene>
<dbReference type="RefSeq" id="WP_275298262.1">
    <property type="nucleotide sequence ID" value="NZ_JABFUC010000016.1"/>
</dbReference>
<reference evidence="8 9" key="1">
    <citation type="submission" date="2020-05" db="EMBL/GenBank/DDBJ databases">
        <title>Comparative genomic analysis of denitrifying bacteria from Halomonas genus.</title>
        <authorList>
            <person name="Wang L."/>
            <person name="Shao Z."/>
        </authorList>
    </citation>
    <scope>NUCLEOTIDE SEQUENCE [LARGE SCALE GENOMIC DNA]</scope>
    <source>
        <strain evidence="8 9">A4</strain>
    </source>
</reference>